<sequence length="87" mass="9404">MRTACPSSRYALPLISLLHANLALGSDMGHVPLCYYPDGTVATNDYACRLDTAESFCCTTNVSCLDNKICDVLNPTHFAKFPTMAVA</sequence>
<reference evidence="2 3" key="1">
    <citation type="submission" date="2015-03" db="EMBL/GenBank/DDBJ databases">
        <authorList>
            <person name="Morales-Cruz A."/>
            <person name="Amrine K.C."/>
            <person name="Cantu D."/>
        </authorList>
    </citation>
    <scope>NUCLEOTIDE SEQUENCE [LARGE SCALE GENOMIC DNA]</scope>
    <source>
        <strain evidence="2">DS831</strain>
    </source>
</reference>
<proteinExistence type="predicted"/>
<organism evidence="2 3">
    <name type="scientific">Diplodia seriata</name>
    <dbReference type="NCBI Taxonomy" id="420778"/>
    <lineage>
        <taxon>Eukaryota</taxon>
        <taxon>Fungi</taxon>
        <taxon>Dikarya</taxon>
        <taxon>Ascomycota</taxon>
        <taxon>Pezizomycotina</taxon>
        <taxon>Dothideomycetes</taxon>
        <taxon>Dothideomycetes incertae sedis</taxon>
        <taxon>Botryosphaeriales</taxon>
        <taxon>Botryosphaeriaceae</taxon>
        <taxon>Diplodia</taxon>
    </lineage>
</organism>
<dbReference type="Proteomes" id="UP000034182">
    <property type="component" value="Unassembled WGS sequence"/>
</dbReference>
<comment type="caution">
    <text evidence="2">The sequence shown here is derived from an EMBL/GenBank/DDBJ whole genome shotgun (WGS) entry which is preliminary data.</text>
</comment>
<protein>
    <submittedName>
        <fullName evidence="2">Uncharacterized protein</fullName>
    </submittedName>
</protein>
<evidence type="ECO:0000313" key="2">
    <source>
        <dbReference type="EMBL" id="KKY21900.1"/>
    </source>
</evidence>
<keyword evidence="1" id="KW-0732">Signal</keyword>
<feature type="signal peptide" evidence="1">
    <location>
        <begin position="1"/>
        <end position="25"/>
    </location>
</feature>
<accession>A0A0G2GZ78</accession>
<reference evidence="2 3" key="2">
    <citation type="submission" date="2015-05" db="EMBL/GenBank/DDBJ databases">
        <title>Distinctive expansion of gene families associated with plant cell wall degradation and secondary metabolism in the genomes of grapevine trunk pathogens.</title>
        <authorList>
            <person name="Lawrence D.P."/>
            <person name="Travadon R."/>
            <person name="Rolshausen P.E."/>
            <person name="Baumgartner K."/>
        </authorList>
    </citation>
    <scope>NUCLEOTIDE SEQUENCE [LARGE SCALE GENOMIC DNA]</scope>
    <source>
        <strain evidence="2">DS831</strain>
    </source>
</reference>
<gene>
    <name evidence="2" type="ORF">UCDDS831_g04155</name>
</gene>
<dbReference type="AlphaFoldDB" id="A0A0G2GZ78"/>
<evidence type="ECO:0000256" key="1">
    <source>
        <dbReference type="SAM" id="SignalP"/>
    </source>
</evidence>
<evidence type="ECO:0000313" key="3">
    <source>
        <dbReference type="Proteomes" id="UP000034182"/>
    </source>
</evidence>
<dbReference type="EMBL" id="LAQI01000081">
    <property type="protein sequence ID" value="KKY21900.1"/>
    <property type="molecule type" value="Genomic_DNA"/>
</dbReference>
<name>A0A0G2GZ78_9PEZI</name>
<feature type="chain" id="PRO_5002544966" evidence="1">
    <location>
        <begin position="26"/>
        <end position="87"/>
    </location>
</feature>